<dbReference type="PANTHER" id="PTHR23024">
    <property type="entry name" value="ARYLACETAMIDE DEACETYLASE"/>
    <property type="match status" value="1"/>
</dbReference>
<dbReference type="Gene3D" id="3.40.50.1820">
    <property type="entry name" value="alpha/beta hydrolase"/>
    <property type="match status" value="1"/>
</dbReference>
<organism evidence="2 3">
    <name type="scientific">Setomelanomma holmii</name>
    <dbReference type="NCBI Taxonomy" id="210430"/>
    <lineage>
        <taxon>Eukaryota</taxon>
        <taxon>Fungi</taxon>
        <taxon>Dikarya</taxon>
        <taxon>Ascomycota</taxon>
        <taxon>Pezizomycotina</taxon>
        <taxon>Dothideomycetes</taxon>
        <taxon>Pleosporomycetidae</taxon>
        <taxon>Pleosporales</taxon>
        <taxon>Pleosporineae</taxon>
        <taxon>Phaeosphaeriaceae</taxon>
        <taxon>Setomelanomma</taxon>
    </lineage>
</organism>
<evidence type="ECO:0000313" key="3">
    <source>
        <dbReference type="Proteomes" id="UP000799777"/>
    </source>
</evidence>
<dbReference type="InterPro" id="IPR029058">
    <property type="entry name" value="AB_hydrolase_fold"/>
</dbReference>
<gene>
    <name evidence="2" type="ORF">EK21DRAFT_99664</name>
</gene>
<evidence type="ECO:0000313" key="2">
    <source>
        <dbReference type="EMBL" id="KAF2031499.1"/>
    </source>
</evidence>
<dbReference type="AlphaFoldDB" id="A0A9P4LQ47"/>
<name>A0A9P4LQ47_9PLEO</name>
<dbReference type="PANTHER" id="PTHR23024:SF242">
    <property type="entry name" value="ALPHA_BETA HYDROLASE FOLD-3 DOMAIN-CONTAINING PROTEIN-RELATED"/>
    <property type="match status" value="1"/>
</dbReference>
<dbReference type="OrthoDB" id="408631at2759"/>
<protein>
    <submittedName>
        <fullName evidence="2">Alpha/beta-hydrolase</fullName>
    </submittedName>
</protein>
<dbReference type="EMBL" id="ML978180">
    <property type="protein sequence ID" value="KAF2031499.1"/>
    <property type="molecule type" value="Genomic_DNA"/>
</dbReference>
<evidence type="ECO:0000259" key="1">
    <source>
        <dbReference type="Pfam" id="PF07859"/>
    </source>
</evidence>
<dbReference type="Proteomes" id="UP000799777">
    <property type="component" value="Unassembled WGS sequence"/>
</dbReference>
<sequence length="271" mass="29797">MHRETARIPDLYPNLRITRISVPSRDSDRNIDTTLDQPPSTISMPKPVLVNWHGSVFVFTGIHGSDALLCARMVSDLGIYVIDADYHKASEHLFPAAVHDVKDALNYIATQPKLFDPRNVAVSAFSADGTLALIQAVAAVYPATDKNIPNEGLSVPKPINLMAPRMRNFLDGCYLPETQSRTDPLVSPAYALLHAFPGTVVVFTAEGDELSTEAGVFARKVKVRERDVVYKCFEDMWHGFDKGAKAGTEAAECRNEAYSIIAERLKVVLLG</sequence>
<dbReference type="InterPro" id="IPR013094">
    <property type="entry name" value="AB_hydrolase_3"/>
</dbReference>
<comment type="caution">
    <text evidence="2">The sequence shown here is derived from an EMBL/GenBank/DDBJ whole genome shotgun (WGS) entry which is preliminary data.</text>
</comment>
<keyword evidence="3" id="KW-1185">Reference proteome</keyword>
<dbReference type="Pfam" id="PF07859">
    <property type="entry name" value="Abhydrolase_3"/>
    <property type="match status" value="1"/>
</dbReference>
<reference evidence="2" key="1">
    <citation type="journal article" date="2020" name="Stud. Mycol.">
        <title>101 Dothideomycetes genomes: a test case for predicting lifestyles and emergence of pathogens.</title>
        <authorList>
            <person name="Haridas S."/>
            <person name="Albert R."/>
            <person name="Binder M."/>
            <person name="Bloem J."/>
            <person name="Labutti K."/>
            <person name="Salamov A."/>
            <person name="Andreopoulos B."/>
            <person name="Baker S."/>
            <person name="Barry K."/>
            <person name="Bills G."/>
            <person name="Bluhm B."/>
            <person name="Cannon C."/>
            <person name="Castanera R."/>
            <person name="Culley D."/>
            <person name="Daum C."/>
            <person name="Ezra D."/>
            <person name="Gonzalez J."/>
            <person name="Henrissat B."/>
            <person name="Kuo A."/>
            <person name="Liang C."/>
            <person name="Lipzen A."/>
            <person name="Lutzoni F."/>
            <person name="Magnuson J."/>
            <person name="Mondo S."/>
            <person name="Nolan M."/>
            <person name="Ohm R."/>
            <person name="Pangilinan J."/>
            <person name="Park H.-J."/>
            <person name="Ramirez L."/>
            <person name="Alfaro M."/>
            <person name="Sun H."/>
            <person name="Tritt A."/>
            <person name="Yoshinaga Y."/>
            <person name="Zwiers L.-H."/>
            <person name="Turgeon B."/>
            <person name="Goodwin S."/>
            <person name="Spatafora J."/>
            <person name="Crous P."/>
            <person name="Grigoriev I."/>
        </authorList>
    </citation>
    <scope>NUCLEOTIDE SEQUENCE</scope>
    <source>
        <strain evidence="2">CBS 110217</strain>
    </source>
</reference>
<dbReference type="SUPFAM" id="SSF53474">
    <property type="entry name" value="alpha/beta-Hydrolases"/>
    <property type="match status" value="1"/>
</dbReference>
<proteinExistence type="predicted"/>
<feature type="domain" description="Alpha/beta hydrolase fold-3" evidence="1">
    <location>
        <begin position="49"/>
        <end position="240"/>
    </location>
</feature>
<dbReference type="GO" id="GO:0016787">
    <property type="term" value="F:hydrolase activity"/>
    <property type="evidence" value="ECO:0007669"/>
    <property type="project" value="InterPro"/>
</dbReference>
<dbReference type="InterPro" id="IPR050466">
    <property type="entry name" value="Carboxylest/Gibb_receptor"/>
</dbReference>
<accession>A0A9P4LQ47</accession>